<evidence type="ECO:0000256" key="2">
    <source>
        <dbReference type="SAM" id="SignalP"/>
    </source>
</evidence>
<dbReference type="KEGG" id="api:100168737"/>
<dbReference type="OrthoDB" id="6624151at2759"/>
<keyword evidence="2" id="KW-0732">Signal</keyword>
<dbReference type="GeneID" id="100168737"/>
<reference evidence="3" key="2">
    <citation type="submission" date="2022-06" db="UniProtKB">
        <authorList>
            <consortium name="EnsemblMetazoa"/>
        </authorList>
    </citation>
    <scope>IDENTIFICATION</scope>
</reference>
<proteinExistence type="predicted"/>
<evidence type="ECO:0000256" key="1">
    <source>
        <dbReference type="SAM" id="MobiDB-lite"/>
    </source>
</evidence>
<evidence type="ECO:0000313" key="4">
    <source>
        <dbReference type="Proteomes" id="UP000007819"/>
    </source>
</evidence>
<sequence>MFAVVIFVLICAHAVHPSTVISGNTLTNRGSDKDNAAAGAAAAGDVIAATGGIIDEGSLAAEHESDTDHALTKRGSGTDHAAGGAAVAGDVIAATGDIIDEGSLLAERESDTDHAITKRGSGTDHAAQGAGTAGDVIAATGGIIAAGSLATGPLAPVVAGIGGVTAAVGGLVSVISKAADQSCREFGCHKNYCWSYCSLGNQWCYTTKTYSQSFEYVSCTRDDECNGCWKCAGSCTL</sequence>
<accession>A0A8R2F843</accession>
<feature type="region of interest" description="Disordered" evidence="1">
    <location>
        <begin position="109"/>
        <end position="129"/>
    </location>
</feature>
<reference evidence="4" key="1">
    <citation type="submission" date="2010-06" db="EMBL/GenBank/DDBJ databases">
        <authorList>
            <person name="Jiang H."/>
            <person name="Abraham K."/>
            <person name="Ali S."/>
            <person name="Alsbrooks S.L."/>
            <person name="Anim B.N."/>
            <person name="Anosike U.S."/>
            <person name="Attaway T."/>
            <person name="Bandaranaike D.P."/>
            <person name="Battles P.K."/>
            <person name="Bell S.N."/>
            <person name="Bell A.V."/>
            <person name="Beltran B."/>
            <person name="Bickham C."/>
            <person name="Bustamante Y."/>
            <person name="Caleb T."/>
            <person name="Canada A."/>
            <person name="Cardenas V."/>
            <person name="Carter K."/>
            <person name="Chacko J."/>
            <person name="Chandrabose M.N."/>
            <person name="Chavez D."/>
            <person name="Chavez A."/>
            <person name="Chen L."/>
            <person name="Chu H.-S."/>
            <person name="Claassen K.J."/>
            <person name="Cockrell R."/>
            <person name="Collins M."/>
            <person name="Cooper J.A."/>
            <person name="Cree A."/>
            <person name="Curry S.M."/>
            <person name="Da Y."/>
            <person name="Dao M.D."/>
            <person name="Das B."/>
            <person name="Davila M.-L."/>
            <person name="Davy-Carroll L."/>
            <person name="Denson S."/>
            <person name="Dinh H."/>
            <person name="Ebong V.E."/>
            <person name="Edwards J.R."/>
            <person name="Egan A."/>
            <person name="El-Daye J."/>
            <person name="Escobedo L."/>
            <person name="Fernandez S."/>
            <person name="Fernando P.R."/>
            <person name="Flagg N."/>
            <person name="Forbes L.D."/>
            <person name="Fowler R.G."/>
            <person name="Fu Q."/>
            <person name="Gabisi R.A."/>
            <person name="Ganer J."/>
            <person name="Garbino Pronczuk A."/>
            <person name="Garcia R.M."/>
            <person name="Garner T."/>
            <person name="Garrett T.E."/>
            <person name="Gonzalez D.A."/>
            <person name="Hamid H."/>
            <person name="Hawkins E.S."/>
            <person name="Hirani K."/>
            <person name="Hogues M.E."/>
            <person name="Hollins B."/>
            <person name="Hsiao C.-H."/>
            <person name="Jabil R."/>
            <person name="James M.L."/>
            <person name="Jhangiani S.N."/>
            <person name="Johnson B."/>
            <person name="Johnson Q."/>
            <person name="Joshi V."/>
            <person name="Kalu J.B."/>
            <person name="Kam C."/>
            <person name="Kashfia A."/>
            <person name="Keebler J."/>
            <person name="Kisamo H."/>
            <person name="Kovar C.L."/>
            <person name="Lago L.A."/>
            <person name="Lai C.-Y."/>
            <person name="Laidlaw J."/>
            <person name="Lara F."/>
            <person name="Le T.-K."/>
            <person name="Lee S.L."/>
            <person name="Legall F.H."/>
            <person name="Lemon S.J."/>
            <person name="Lewis L.R."/>
            <person name="Li B."/>
            <person name="Liu Y."/>
            <person name="Liu Y.-S."/>
            <person name="Lopez J."/>
            <person name="Lozado R.J."/>
            <person name="Lu J."/>
            <person name="Madu R.C."/>
            <person name="Maheshwari M."/>
            <person name="Maheshwari R."/>
            <person name="Malloy K."/>
            <person name="Martinez E."/>
            <person name="Mathew T."/>
            <person name="Mercado I.C."/>
            <person name="Mercado C."/>
            <person name="Meyer B."/>
            <person name="Montgomery K."/>
            <person name="Morgan M.B."/>
            <person name="Munidasa M."/>
            <person name="Nazareth L.V."/>
            <person name="Nelson J."/>
            <person name="Ng B.M."/>
            <person name="Nguyen N.B."/>
            <person name="Nguyen P.Q."/>
            <person name="Nguyen T."/>
            <person name="Obregon M."/>
            <person name="Okwuonu G.O."/>
            <person name="Onwere C.G."/>
            <person name="Orozco G."/>
            <person name="Parra A."/>
            <person name="Patel S."/>
            <person name="Patil S."/>
            <person name="Perez A."/>
            <person name="Perez Y."/>
            <person name="Pham C."/>
            <person name="Primus E.L."/>
            <person name="Pu L.-L."/>
            <person name="Puazo M."/>
            <person name="Qin X."/>
            <person name="Quiroz J.B."/>
            <person name="Reese J."/>
            <person name="Richards S."/>
            <person name="Rives C.M."/>
            <person name="Robberts R."/>
            <person name="Ruiz S.J."/>
            <person name="Ruiz M.J."/>
            <person name="Santibanez J."/>
            <person name="Schneider B.W."/>
            <person name="Sisson I."/>
            <person name="Smith M."/>
            <person name="Sodergren E."/>
            <person name="Song X.-Z."/>
            <person name="Song B.B."/>
            <person name="Summersgill H."/>
            <person name="Thelus R."/>
            <person name="Thornton R.D."/>
            <person name="Trejos Z.Y."/>
            <person name="Usmani K."/>
            <person name="Vattathil S."/>
            <person name="Villasana D."/>
            <person name="Walker D.L."/>
            <person name="Wang S."/>
            <person name="Wang K."/>
            <person name="White C.S."/>
            <person name="Williams A.C."/>
            <person name="Williamson J."/>
            <person name="Wilson K."/>
            <person name="Woghiren I.O."/>
            <person name="Woodworth J.R."/>
            <person name="Worley K.C."/>
            <person name="Wright R.A."/>
            <person name="Wu W."/>
            <person name="Young L."/>
            <person name="Zhang L."/>
            <person name="Zhang J."/>
            <person name="Zhu Y."/>
            <person name="Muzny D.M."/>
            <person name="Weinstock G."/>
            <person name="Gibbs R.A."/>
        </authorList>
    </citation>
    <scope>NUCLEOTIDE SEQUENCE [LARGE SCALE GENOMIC DNA]</scope>
    <source>
        <strain evidence="4">LSR1</strain>
    </source>
</reference>
<organism evidence="3 4">
    <name type="scientific">Acyrthosiphon pisum</name>
    <name type="common">Pea aphid</name>
    <dbReference type="NCBI Taxonomy" id="7029"/>
    <lineage>
        <taxon>Eukaryota</taxon>
        <taxon>Metazoa</taxon>
        <taxon>Ecdysozoa</taxon>
        <taxon>Arthropoda</taxon>
        <taxon>Hexapoda</taxon>
        <taxon>Insecta</taxon>
        <taxon>Pterygota</taxon>
        <taxon>Neoptera</taxon>
        <taxon>Paraneoptera</taxon>
        <taxon>Hemiptera</taxon>
        <taxon>Sternorrhyncha</taxon>
        <taxon>Aphidomorpha</taxon>
        <taxon>Aphidoidea</taxon>
        <taxon>Aphididae</taxon>
        <taxon>Macrosiphini</taxon>
        <taxon>Acyrthosiphon</taxon>
    </lineage>
</organism>
<dbReference type="RefSeq" id="XP_008180795.1">
    <property type="nucleotide sequence ID" value="XM_008182573.3"/>
</dbReference>
<name>A0A8R2F843_ACYPI</name>
<protein>
    <submittedName>
        <fullName evidence="3">Uncharacterized protein</fullName>
    </submittedName>
</protein>
<feature type="chain" id="PRO_5035861729" evidence="2">
    <location>
        <begin position="18"/>
        <end position="237"/>
    </location>
</feature>
<dbReference type="EnsemblMetazoa" id="XM_008182573.3">
    <property type="protein sequence ID" value="XP_008180795.1"/>
    <property type="gene ID" value="LOC100168737"/>
</dbReference>
<feature type="signal peptide" evidence="2">
    <location>
        <begin position="1"/>
        <end position="17"/>
    </location>
</feature>
<evidence type="ECO:0000313" key="3">
    <source>
        <dbReference type="EnsemblMetazoa" id="XP_008180795.1"/>
    </source>
</evidence>
<keyword evidence="4" id="KW-1185">Reference proteome</keyword>
<dbReference type="Proteomes" id="UP000007819">
    <property type="component" value="Chromosome A1"/>
</dbReference>
<dbReference type="AlphaFoldDB" id="A0A8R2F843"/>